<evidence type="ECO:0000313" key="3">
    <source>
        <dbReference type="Proteomes" id="UP000198346"/>
    </source>
</evidence>
<keyword evidence="3" id="KW-1185">Reference proteome</keyword>
<feature type="region of interest" description="Disordered" evidence="1">
    <location>
        <begin position="1"/>
        <end position="29"/>
    </location>
</feature>
<protein>
    <recommendedName>
        <fullName evidence="4">SAM-dependent methyltransferase</fullName>
    </recommendedName>
</protein>
<dbReference type="InterPro" id="IPR010342">
    <property type="entry name" value="DUF938"/>
</dbReference>
<dbReference type="PANTHER" id="PTHR20974:SF0">
    <property type="entry name" value="UPF0585 PROTEIN CG18661"/>
    <property type="match status" value="1"/>
</dbReference>
<name>A0A239PK63_9PROT</name>
<gene>
    <name evidence="2" type="ORF">SAMN06297382_0683</name>
</gene>
<dbReference type="AlphaFoldDB" id="A0A239PK63"/>
<dbReference type="Proteomes" id="UP000198346">
    <property type="component" value="Unassembled WGS sequence"/>
</dbReference>
<dbReference type="InterPro" id="IPR029063">
    <property type="entry name" value="SAM-dependent_MTases_sf"/>
</dbReference>
<evidence type="ECO:0000256" key="1">
    <source>
        <dbReference type="SAM" id="MobiDB-lite"/>
    </source>
</evidence>
<reference evidence="2 3" key="1">
    <citation type="submission" date="2017-07" db="EMBL/GenBank/DDBJ databases">
        <authorList>
            <person name="Sun Z.S."/>
            <person name="Albrecht U."/>
            <person name="Echele G."/>
            <person name="Lee C.C."/>
        </authorList>
    </citation>
    <scope>NUCLEOTIDE SEQUENCE [LARGE SCALE GENOMIC DNA]</scope>
    <source>
        <strain evidence="2 3">CGMCC 1.12710</strain>
    </source>
</reference>
<dbReference type="EMBL" id="FZQA01000001">
    <property type="protein sequence ID" value="SNT68186.1"/>
    <property type="molecule type" value="Genomic_DNA"/>
</dbReference>
<dbReference type="Pfam" id="PF06080">
    <property type="entry name" value="DUF938"/>
    <property type="match status" value="1"/>
</dbReference>
<dbReference type="SUPFAM" id="SSF53335">
    <property type="entry name" value="S-adenosyl-L-methionine-dependent methyltransferases"/>
    <property type="match status" value="1"/>
</dbReference>
<dbReference type="PANTHER" id="PTHR20974">
    <property type="entry name" value="UPF0585 PROTEIN CG18661"/>
    <property type="match status" value="1"/>
</dbReference>
<evidence type="ECO:0000313" key="2">
    <source>
        <dbReference type="EMBL" id="SNT68186.1"/>
    </source>
</evidence>
<accession>A0A239PK63</accession>
<dbReference type="Gene3D" id="3.40.50.150">
    <property type="entry name" value="Vaccinia Virus protein VP39"/>
    <property type="match status" value="1"/>
</dbReference>
<organism evidence="2 3">
    <name type="scientific">Amphiplicatus metriothermophilus</name>
    <dbReference type="NCBI Taxonomy" id="1519374"/>
    <lineage>
        <taxon>Bacteria</taxon>
        <taxon>Pseudomonadati</taxon>
        <taxon>Pseudomonadota</taxon>
        <taxon>Alphaproteobacteria</taxon>
        <taxon>Parvularculales</taxon>
        <taxon>Parvularculaceae</taxon>
        <taxon>Amphiplicatus</taxon>
    </lineage>
</organism>
<proteinExistence type="predicted"/>
<sequence>MTRNGGSGREVALEARGATGGRMFSPSAARNKDPIRDVFLERMPRAGVIVEIGSGTGEHVAHLAAALPEVRFLPGDPDEPSRASIAAWTAHAGLSNVAPPHAIDVTAPDWPRRAARLCEKTGGGAIVGVMSINMIHIAPFEAAEGLIAGAGALLGSGGKLFLYGPFARDGAHAAPSNAEFDATLRERDQRWGVRDLEREILPLAQAAGLALEAAIPMPANNFSAIFVRS</sequence>
<evidence type="ECO:0008006" key="4">
    <source>
        <dbReference type="Google" id="ProtNLM"/>
    </source>
</evidence>